<dbReference type="Proteomes" id="UP000198852">
    <property type="component" value="Unassembled WGS sequence"/>
</dbReference>
<dbReference type="EMBL" id="FOZX01000002">
    <property type="protein sequence ID" value="SFS57275.1"/>
    <property type="molecule type" value="Genomic_DNA"/>
</dbReference>
<name>A0A1I6QXZ8_9PSEU</name>
<evidence type="ECO:0000313" key="1">
    <source>
        <dbReference type="EMBL" id="SFS57275.1"/>
    </source>
</evidence>
<keyword evidence="1" id="KW-0862">Zinc</keyword>
<keyword evidence="1" id="KW-0863">Zinc-finger</keyword>
<protein>
    <submittedName>
        <fullName evidence="1">Zinc-finger</fullName>
    </submittedName>
</protein>
<accession>A0A1I6QXZ8</accession>
<keyword evidence="2" id="KW-1185">Reference proteome</keyword>
<keyword evidence="1" id="KW-0479">Metal-binding</keyword>
<evidence type="ECO:0000313" key="2">
    <source>
        <dbReference type="Proteomes" id="UP000198852"/>
    </source>
</evidence>
<organism evidence="1 2">
    <name type="scientific">Saccharopolyspora flava</name>
    <dbReference type="NCBI Taxonomy" id="95161"/>
    <lineage>
        <taxon>Bacteria</taxon>
        <taxon>Bacillati</taxon>
        <taxon>Actinomycetota</taxon>
        <taxon>Actinomycetes</taxon>
        <taxon>Pseudonocardiales</taxon>
        <taxon>Pseudonocardiaceae</taxon>
        <taxon>Saccharopolyspora</taxon>
    </lineage>
</organism>
<dbReference type="AlphaFoldDB" id="A0A1I6QXZ8"/>
<proteinExistence type="predicted"/>
<dbReference type="OrthoDB" id="3556580at2"/>
<gene>
    <name evidence="1" type="ORF">SAMN05660874_02073</name>
</gene>
<dbReference type="RefSeq" id="WP_139274039.1">
    <property type="nucleotide sequence ID" value="NZ_FOZX01000002.1"/>
</dbReference>
<sequence length="83" mass="8969">MNNTRLYSPHPFCWRPGAGERHATAERPGDGEAFTALCGLETEADLSEVAWFFATCGTCNARAHELAAVPMRSGDLTGDGERI</sequence>
<dbReference type="InterPro" id="IPR031795">
    <property type="entry name" value="Zf-HC3"/>
</dbReference>
<reference evidence="2" key="1">
    <citation type="submission" date="2016-10" db="EMBL/GenBank/DDBJ databases">
        <authorList>
            <person name="Varghese N."/>
            <person name="Submissions S."/>
        </authorList>
    </citation>
    <scope>NUCLEOTIDE SEQUENCE [LARGE SCALE GENOMIC DNA]</scope>
    <source>
        <strain evidence="2">DSM 44771</strain>
    </source>
</reference>
<dbReference type="GO" id="GO:0008270">
    <property type="term" value="F:zinc ion binding"/>
    <property type="evidence" value="ECO:0007669"/>
    <property type="project" value="UniProtKB-KW"/>
</dbReference>
<dbReference type="Pfam" id="PF16827">
    <property type="entry name" value="zf-HC3"/>
    <property type="match status" value="1"/>
</dbReference>